<organism evidence="1 2">
    <name type="scientific">Ferirhizobium litorale</name>
    <dbReference type="NCBI Taxonomy" id="2927786"/>
    <lineage>
        <taxon>Bacteria</taxon>
        <taxon>Pseudomonadati</taxon>
        <taxon>Pseudomonadota</taxon>
        <taxon>Alphaproteobacteria</taxon>
        <taxon>Hyphomicrobiales</taxon>
        <taxon>Rhizobiaceae</taxon>
        <taxon>Ferirhizobium</taxon>
    </lineage>
</organism>
<dbReference type="RefSeq" id="WP_311794792.1">
    <property type="nucleotide sequence ID" value="NZ_JALDYZ010000032.1"/>
</dbReference>
<comment type="caution">
    <text evidence="1">The sequence shown here is derived from an EMBL/GenBank/DDBJ whole genome shotgun (WGS) entry which is preliminary data.</text>
</comment>
<dbReference type="AlphaFoldDB" id="A0AAE3U682"/>
<reference evidence="1" key="1">
    <citation type="submission" date="2022-03" db="EMBL/GenBank/DDBJ databases">
        <title>Fererhizobium litorale gen. nov., sp. nov., isolated from sandy sediments of the Sea of Japan seashore.</title>
        <authorList>
            <person name="Romanenko L."/>
            <person name="Kurilenko V."/>
            <person name="Otstavnykh N."/>
            <person name="Svetashev V."/>
            <person name="Tekutyeva L."/>
            <person name="Isaeva M."/>
            <person name="Mikhailov V."/>
        </authorList>
    </citation>
    <scope>NUCLEOTIDE SEQUENCE</scope>
    <source>
        <strain evidence="1">KMM 9576</strain>
    </source>
</reference>
<evidence type="ECO:0000313" key="2">
    <source>
        <dbReference type="Proteomes" id="UP001161580"/>
    </source>
</evidence>
<accession>A0AAE3U682</accession>
<gene>
    <name evidence="1" type="ORF">MRS75_24720</name>
</gene>
<proteinExistence type="predicted"/>
<dbReference type="EMBL" id="JALDYZ010000032">
    <property type="protein sequence ID" value="MDI7925243.1"/>
    <property type="molecule type" value="Genomic_DNA"/>
</dbReference>
<sequence>MADYIEIPQANLRNIPIFSDEPNEDLLQEIKQHVRETREPHSWRGHSHTKPEQGALVVYCDEFDVPAPDTVPRVAPCPCCNPHYPQYKNKGKIAWFPDESVIRLIGPQCFKAINEGAHQAALVELRRKQKVRSELATIRRHGPSIDALLKMVDEVSPIAAALDVFLQDLNRALDNELALPLWRVARGGILSVSEERNVPYRKPDGVIEVRREVVPVHFASIAGYGMFDRSGPIAAQKKLGPLRSGLADISRRLIEVGVPERLTDAERTDFAEKLPRARVLLAEALSNAREKQEFLTSDAIETLGRWGRHPTAPYRFSMERKRGAVVLSSASQRSSSPVTVAIGSDAAKALPELPPINEE</sequence>
<keyword evidence="2" id="KW-1185">Reference proteome</keyword>
<name>A0AAE3U682_9HYPH</name>
<evidence type="ECO:0000313" key="1">
    <source>
        <dbReference type="EMBL" id="MDI7925243.1"/>
    </source>
</evidence>
<dbReference type="Proteomes" id="UP001161580">
    <property type="component" value="Unassembled WGS sequence"/>
</dbReference>
<protein>
    <submittedName>
        <fullName evidence="1">Uncharacterized protein</fullName>
    </submittedName>
</protein>